<evidence type="ECO:0000256" key="2">
    <source>
        <dbReference type="ARBA" id="ARBA00022630"/>
    </source>
</evidence>
<protein>
    <submittedName>
        <fullName evidence="8">Pyridoxamine 5'-phosphate oxidase</fullName>
        <ecNumber evidence="8">1.4.3.5</ecNumber>
    </submittedName>
</protein>
<reference evidence="8 9" key="1">
    <citation type="submission" date="2020-07" db="EMBL/GenBank/DDBJ databases">
        <title>Sequencing the genomes of 1000 actinobacteria strains.</title>
        <authorList>
            <person name="Klenk H.-P."/>
        </authorList>
    </citation>
    <scope>NUCLEOTIDE SEQUENCE [LARGE SCALE GENOMIC DNA]</scope>
    <source>
        <strain evidence="8 9">DSM 45975</strain>
    </source>
</reference>
<evidence type="ECO:0000256" key="5">
    <source>
        <dbReference type="PIRSR" id="PIRSR000190-2"/>
    </source>
</evidence>
<evidence type="ECO:0000259" key="7">
    <source>
        <dbReference type="Pfam" id="PF10590"/>
    </source>
</evidence>
<feature type="binding site" evidence="5">
    <location>
        <begin position="142"/>
        <end position="143"/>
    </location>
    <ligand>
        <name>FMN</name>
        <dbReference type="ChEBI" id="CHEBI:58210"/>
    </ligand>
</feature>
<dbReference type="GO" id="GO:0008615">
    <property type="term" value="P:pyridoxine biosynthetic process"/>
    <property type="evidence" value="ECO:0007669"/>
    <property type="project" value="InterPro"/>
</dbReference>
<keyword evidence="2" id="KW-0285">Flavoprotein</keyword>
<accession>A0A839E2P3</accession>
<dbReference type="AlphaFoldDB" id="A0A839E2P3"/>
<dbReference type="Gene3D" id="2.30.110.10">
    <property type="entry name" value="Electron Transport, Fmn-binding Protein, Chain A"/>
    <property type="match status" value="1"/>
</dbReference>
<feature type="binding site" evidence="5">
    <location>
        <position position="195"/>
    </location>
    <ligand>
        <name>FMN</name>
        <dbReference type="ChEBI" id="CHEBI:58210"/>
    </ligand>
</feature>
<feature type="binding site" evidence="5">
    <location>
        <position position="107"/>
    </location>
    <ligand>
        <name>FMN</name>
        <dbReference type="ChEBI" id="CHEBI:58210"/>
    </ligand>
</feature>
<dbReference type="PANTHER" id="PTHR10851">
    <property type="entry name" value="PYRIDOXINE-5-PHOSPHATE OXIDASE"/>
    <property type="match status" value="1"/>
</dbReference>
<dbReference type="NCBIfam" id="NF038138">
    <property type="entry name" value="phena_PhzG"/>
    <property type="match status" value="1"/>
</dbReference>
<dbReference type="InterPro" id="IPR011576">
    <property type="entry name" value="Pyridox_Oxase_N"/>
</dbReference>
<evidence type="ECO:0000256" key="4">
    <source>
        <dbReference type="ARBA" id="ARBA00023002"/>
    </source>
</evidence>
<dbReference type="Pfam" id="PF10590">
    <property type="entry name" value="PNP_phzG_C"/>
    <property type="match status" value="1"/>
</dbReference>
<feature type="binding site" evidence="5">
    <location>
        <position position="185"/>
    </location>
    <ligand>
        <name>FMN</name>
        <dbReference type="ChEBI" id="CHEBI:58210"/>
    </ligand>
</feature>
<keyword evidence="4 8" id="KW-0560">Oxidoreductase</keyword>
<evidence type="ECO:0000256" key="3">
    <source>
        <dbReference type="ARBA" id="ARBA00022643"/>
    </source>
</evidence>
<organism evidence="8 9">
    <name type="scientific">Halosaccharopolyspora lacisalsi</name>
    <dbReference type="NCBI Taxonomy" id="1000566"/>
    <lineage>
        <taxon>Bacteria</taxon>
        <taxon>Bacillati</taxon>
        <taxon>Actinomycetota</taxon>
        <taxon>Actinomycetes</taxon>
        <taxon>Pseudonocardiales</taxon>
        <taxon>Pseudonocardiaceae</taxon>
        <taxon>Halosaccharopolyspora</taxon>
    </lineage>
</organism>
<dbReference type="RefSeq" id="WP_328796241.1">
    <property type="nucleotide sequence ID" value="NZ_JACGWZ010000004.1"/>
</dbReference>
<dbReference type="InterPro" id="IPR053451">
    <property type="entry name" value="Phenazine_biosynth_oxidase"/>
</dbReference>
<dbReference type="PIRSF" id="PIRSF000190">
    <property type="entry name" value="Pyd_amn-ph_oxd"/>
    <property type="match status" value="1"/>
</dbReference>
<keyword evidence="3 5" id="KW-0288">FMN</keyword>
<dbReference type="GO" id="GO:0010181">
    <property type="term" value="F:FMN binding"/>
    <property type="evidence" value="ECO:0007669"/>
    <property type="project" value="InterPro"/>
</dbReference>
<evidence type="ECO:0000259" key="6">
    <source>
        <dbReference type="Pfam" id="PF01243"/>
    </source>
</evidence>
<dbReference type="EC" id="1.4.3.5" evidence="8"/>
<comment type="cofactor">
    <cofactor evidence="5">
        <name>FMN</name>
        <dbReference type="ChEBI" id="CHEBI:58210"/>
    </cofactor>
    <text evidence="5">Binds 1 FMN per subunit.</text>
</comment>
<dbReference type="InterPro" id="IPR019576">
    <property type="entry name" value="Pyridoxamine_oxidase_dimer_C"/>
</dbReference>
<feature type="domain" description="Pyridoxamine 5'-phosphate oxidase N-terminal" evidence="6">
    <location>
        <begin position="36"/>
        <end position="159"/>
    </location>
</feature>
<feature type="binding site" evidence="5">
    <location>
        <begin position="63"/>
        <end position="68"/>
    </location>
    <ligand>
        <name>FMN</name>
        <dbReference type="ChEBI" id="CHEBI:58210"/>
    </ligand>
</feature>
<proteinExistence type="inferred from homology"/>
<feature type="binding site" evidence="5">
    <location>
        <position position="84"/>
    </location>
    <ligand>
        <name>FMN</name>
        <dbReference type="ChEBI" id="CHEBI:58210"/>
    </ligand>
</feature>
<feature type="binding site" evidence="5">
    <location>
        <position position="85"/>
    </location>
    <ligand>
        <name>FMN</name>
        <dbReference type="ChEBI" id="CHEBI:58210"/>
    </ligand>
</feature>
<keyword evidence="9" id="KW-1185">Reference proteome</keyword>
<sequence length="212" mass="23427">MGRLELETLGGDTALELAEFDSPPGDPVELLRGWLTGAVENGVREPGAMVLATTDPRGRPSTRVVLVKEIDDRGVVFGTDHGSRKGRELAAVAWAAGTLYWRETLQQISVAGPVEWLSDHESDALFAERSVPAQAAAIAARQSQPLRDRTELRGEAERLAAGDSPLPRPADWGGIRLVPERVEFWHGSTDRLHRRLHYEWIEGAWTSRRLQP</sequence>
<dbReference type="EMBL" id="JACGWZ010000004">
    <property type="protein sequence ID" value="MBA8826015.1"/>
    <property type="molecule type" value="Genomic_DNA"/>
</dbReference>
<feature type="domain" description="Pyridoxine 5'-phosphate oxidase dimerisation C-terminal" evidence="7">
    <location>
        <begin position="172"/>
        <end position="212"/>
    </location>
</feature>
<gene>
    <name evidence="8" type="ORF">FHX42_003381</name>
</gene>
<dbReference type="Pfam" id="PF01243">
    <property type="entry name" value="PNPOx_N"/>
    <property type="match status" value="1"/>
</dbReference>
<dbReference type="InterPro" id="IPR012349">
    <property type="entry name" value="Split_barrel_FMN-bd"/>
</dbReference>
<comment type="caution">
    <text evidence="8">The sequence shown here is derived from an EMBL/GenBank/DDBJ whole genome shotgun (WGS) entry which is preliminary data.</text>
</comment>
<evidence type="ECO:0000256" key="1">
    <source>
        <dbReference type="ARBA" id="ARBA00007301"/>
    </source>
</evidence>
<evidence type="ECO:0000313" key="9">
    <source>
        <dbReference type="Proteomes" id="UP000569329"/>
    </source>
</evidence>
<evidence type="ECO:0000313" key="8">
    <source>
        <dbReference type="EMBL" id="MBA8826015.1"/>
    </source>
</evidence>
<name>A0A839E2P3_9PSEU</name>
<dbReference type="GO" id="GO:0004733">
    <property type="term" value="F:pyridoxamine phosphate oxidase activity"/>
    <property type="evidence" value="ECO:0007669"/>
    <property type="project" value="UniProtKB-EC"/>
</dbReference>
<dbReference type="PANTHER" id="PTHR10851:SF0">
    <property type="entry name" value="PYRIDOXINE-5'-PHOSPHATE OXIDASE"/>
    <property type="match status" value="1"/>
</dbReference>
<dbReference type="NCBIfam" id="NF004231">
    <property type="entry name" value="PRK05679.1"/>
    <property type="match status" value="1"/>
</dbReference>
<dbReference type="SUPFAM" id="SSF50475">
    <property type="entry name" value="FMN-binding split barrel"/>
    <property type="match status" value="1"/>
</dbReference>
<dbReference type="Proteomes" id="UP000569329">
    <property type="component" value="Unassembled WGS sequence"/>
</dbReference>
<dbReference type="InterPro" id="IPR000659">
    <property type="entry name" value="Pyridox_Oxase"/>
</dbReference>
<comment type="similarity">
    <text evidence="1">Belongs to the pyridoxamine 5'-phosphate oxidase family.</text>
</comment>